<accession>A0ABD3S6Q9</accession>
<gene>
    <name evidence="8" type="ORF">ACJIZ3_006095</name>
</gene>
<feature type="active site" description="Proton acceptor" evidence="5">
    <location>
        <position position="260"/>
    </location>
</feature>
<dbReference type="InterPro" id="IPR029063">
    <property type="entry name" value="SAM-dependent_MTases_sf"/>
</dbReference>
<dbReference type="AlphaFoldDB" id="A0ABD3S6Q9"/>
<dbReference type="InterPro" id="IPR012967">
    <property type="entry name" value="COMT_dimerisation"/>
</dbReference>
<dbReference type="InterPro" id="IPR016461">
    <property type="entry name" value="COMT-like"/>
</dbReference>
<dbReference type="InterPro" id="IPR036388">
    <property type="entry name" value="WH-like_DNA-bd_sf"/>
</dbReference>
<dbReference type="CDD" id="cd02440">
    <property type="entry name" value="AdoMet_MTases"/>
    <property type="match status" value="1"/>
</dbReference>
<dbReference type="GO" id="GO:0009813">
    <property type="term" value="P:flavonoid biosynthetic process"/>
    <property type="evidence" value="ECO:0007669"/>
    <property type="project" value="UniProtKB-ARBA"/>
</dbReference>
<evidence type="ECO:0000256" key="3">
    <source>
        <dbReference type="ARBA" id="ARBA00022691"/>
    </source>
</evidence>
<evidence type="ECO:0000256" key="4">
    <source>
        <dbReference type="ARBA" id="ARBA00034481"/>
    </source>
</evidence>
<evidence type="ECO:0000313" key="9">
    <source>
        <dbReference type="Proteomes" id="UP001634393"/>
    </source>
</evidence>
<evidence type="ECO:0000313" key="8">
    <source>
        <dbReference type="EMBL" id="KAL3820190.1"/>
    </source>
</evidence>
<dbReference type="InterPro" id="IPR036390">
    <property type="entry name" value="WH_DNA-bd_sf"/>
</dbReference>
<dbReference type="FunFam" id="3.40.50.150:FF:000061">
    <property type="entry name" value="Caffeic acid O-methyltransferase"/>
    <property type="match status" value="1"/>
</dbReference>
<evidence type="ECO:0000256" key="5">
    <source>
        <dbReference type="PIRSR" id="PIRSR005739-1"/>
    </source>
</evidence>
<feature type="domain" description="O-methyltransferase C-terminal" evidence="6">
    <location>
        <begin position="132"/>
        <end position="336"/>
    </location>
</feature>
<dbReference type="EMBL" id="JBJXBP010000007">
    <property type="protein sequence ID" value="KAL3820190.1"/>
    <property type="molecule type" value="Genomic_DNA"/>
</dbReference>
<comment type="caution">
    <text evidence="8">The sequence shown here is derived from an EMBL/GenBank/DDBJ whole genome shotgun (WGS) entry which is preliminary data.</text>
</comment>
<name>A0ABD3S6Q9_9LAMI</name>
<comment type="similarity">
    <text evidence="4">Belongs to the class I-like SAM-binding methyltransferase superfamily. Cation-independent O-methyltransferase family. COMT subfamily.</text>
</comment>
<dbReference type="Pfam" id="PF00891">
    <property type="entry name" value="Methyltransf_2"/>
    <property type="match status" value="1"/>
</dbReference>
<dbReference type="GO" id="GO:0032259">
    <property type="term" value="P:methylation"/>
    <property type="evidence" value="ECO:0007669"/>
    <property type="project" value="UniProtKB-KW"/>
</dbReference>
<proteinExistence type="inferred from homology"/>
<dbReference type="Proteomes" id="UP001634393">
    <property type="component" value="Unassembled WGS sequence"/>
</dbReference>
<dbReference type="PIRSF" id="PIRSF005739">
    <property type="entry name" value="O-mtase"/>
    <property type="match status" value="1"/>
</dbReference>
<dbReference type="Gene3D" id="3.40.50.150">
    <property type="entry name" value="Vaccinia Virus protein VP39"/>
    <property type="match status" value="1"/>
</dbReference>
<dbReference type="GO" id="GO:0008757">
    <property type="term" value="F:S-adenosylmethionine-dependent methyltransferase activity"/>
    <property type="evidence" value="ECO:0007669"/>
    <property type="project" value="UniProtKB-ARBA"/>
</dbReference>
<evidence type="ECO:0000259" key="6">
    <source>
        <dbReference type="Pfam" id="PF00891"/>
    </source>
</evidence>
<organism evidence="8 9">
    <name type="scientific">Penstemon smallii</name>
    <dbReference type="NCBI Taxonomy" id="265156"/>
    <lineage>
        <taxon>Eukaryota</taxon>
        <taxon>Viridiplantae</taxon>
        <taxon>Streptophyta</taxon>
        <taxon>Embryophyta</taxon>
        <taxon>Tracheophyta</taxon>
        <taxon>Spermatophyta</taxon>
        <taxon>Magnoliopsida</taxon>
        <taxon>eudicotyledons</taxon>
        <taxon>Gunneridae</taxon>
        <taxon>Pentapetalae</taxon>
        <taxon>asterids</taxon>
        <taxon>lamiids</taxon>
        <taxon>Lamiales</taxon>
        <taxon>Plantaginaceae</taxon>
        <taxon>Cheloneae</taxon>
        <taxon>Penstemon</taxon>
    </lineage>
</organism>
<dbReference type="InterPro" id="IPR001077">
    <property type="entry name" value="COMT_C"/>
</dbReference>
<evidence type="ECO:0000256" key="1">
    <source>
        <dbReference type="ARBA" id="ARBA00022603"/>
    </source>
</evidence>
<dbReference type="PANTHER" id="PTHR11746">
    <property type="entry name" value="O-METHYLTRANSFERASE"/>
    <property type="match status" value="1"/>
</dbReference>
<dbReference type="SUPFAM" id="SSF53335">
    <property type="entry name" value="S-adenosyl-L-methionine-dependent methyltransferases"/>
    <property type="match status" value="1"/>
</dbReference>
<keyword evidence="3" id="KW-0949">S-adenosyl-L-methionine</keyword>
<keyword evidence="9" id="KW-1185">Reference proteome</keyword>
<dbReference type="SUPFAM" id="SSF46785">
    <property type="entry name" value="Winged helix' DNA-binding domain"/>
    <property type="match status" value="1"/>
</dbReference>
<dbReference type="Pfam" id="PF08100">
    <property type="entry name" value="Dimerisation"/>
    <property type="match status" value="1"/>
</dbReference>
<feature type="domain" description="O-methyltransferase dimerisation" evidence="7">
    <location>
        <begin position="15"/>
        <end position="108"/>
    </location>
</feature>
<sequence length="354" mass="38623">MEHLSEEEACLFAGQLAAGSVLPMVLKSAIELDLLELIKKAAGQNASASQLAAQLPTNNPDAATMIDRILGFLAAHSVVNCSLEALPNGSGGVERRYSLLPVSKFLTKNEDGVSLASISLMVHDRVLMDMLHNLKDAVLEGGIAFNRAHGMGAFEYSAIDPRYNKVFNKAMSEQSTILLKKIFELYNGFDGLNSLMDVGGGTGATINSIISKYPSIKGINFDLPHVIQDAPSYQGVEHIGGDMFVSLPKADAIFMKWICHDWSDAHCLKLLKNCIEALPDNGKVIIAESILSDDPKNEPNFLTAIRADVIMLALTEGGKERTEKEFETLAKEAGFKQLKKICCAFDIWIMELYK</sequence>
<dbReference type="PROSITE" id="PS51683">
    <property type="entry name" value="SAM_OMT_II"/>
    <property type="match status" value="1"/>
</dbReference>
<reference evidence="8 9" key="1">
    <citation type="submission" date="2024-12" db="EMBL/GenBank/DDBJ databases">
        <title>The unique morphological basis and parallel evolutionary history of personate flowers in Penstemon.</title>
        <authorList>
            <person name="Depatie T.H."/>
            <person name="Wessinger C.A."/>
        </authorList>
    </citation>
    <scope>NUCLEOTIDE SEQUENCE [LARGE SCALE GENOMIC DNA]</scope>
    <source>
        <strain evidence="8">WTNN_2</strain>
        <tissue evidence="8">Leaf</tissue>
    </source>
</reference>
<keyword evidence="1" id="KW-0489">Methyltransferase</keyword>
<evidence type="ECO:0000259" key="7">
    <source>
        <dbReference type="Pfam" id="PF08100"/>
    </source>
</evidence>
<dbReference type="FunFam" id="1.10.10.10:FF:000357">
    <property type="entry name" value="Caffeic acid 3-O-methyltransferase"/>
    <property type="match status" value="1"/>
</dbReference>
<keyword evidence="2" id="KW-0808">Transferase</keyword>
<dbReference type="Gene3D" id="1.10.10.10">
    <property type="entry name" value="Winged helix-like DNA-binding domain superfamily/Winged helix DNA-binding domain"/>
    <property type="match status" value="1"/>
</dbReference>
<protein>
    <submittedName>
        <fullName evidence="8">Uncharacterized protein</fullName>
    </submittedName>
</protein>
<evidence type="ECO:0000256" key="2">
    <source>
        <dbReference type="ARBA" id="ARBA00022679"/>
    </source>
</evidence>